<gene>
    <name evidence="2" type="ORF">HYPSUDRAFT_39504</name>
</gene>
<reference evidence="3" key="1">
    <citation type="submission" date="2014-04" db="EMBL/GenBank/DDBJ databases">
        <title>Evolutionary Origins and Diversification of the Mycorrhizal Mutualists.</title>
        <authorList>
            <consortium name="DOE Joint Genome Institute"/>
            <consortium name="Mycorrhizal Genomics Consortium"/>
            <person name="Kohler A."/>
            <person name="Kuo A."/>
            <person name="Nagy L.G."/>
            <person name="Floudas D."/>
            <person name="Copeland A."/>
            <person name="Barry K.W."/>
            <person name="Cichocki N."/>
            <person name="Veneault-Fourrey C."/>
            <person name="LaButti K."/>
            <person name="Lindquist E.A."/>
            <person name="Lipzen A."/>
            <person name="Lundell T."/>
            <person name="Morin E."/>
            <person name="Murat C."/>
            <person name="Riley R."/>
            <person name="Ohm R."/>
            <person name="Sun H."/>
            <person name="Tunlid A."/>
            <person name="Henrissat B."/>
            <person name="Grigoriev I.V."/>
            <person name="Hibbett D.S."/>
            <person name="Martin F."/>
        </authorList>
    </citation>
    <scope>NUCLEOTIDE SEQUENCE [LARGE SCALE GENOMIC DNA]</scope>
    <source>
        <strain evidence="3">FD-334 SS-4</strain>
    </source>
</reference>
<sequence length="124" mass="13839">MREHAQAHAYRLNSTYLSHHTLSPFYVLQASLSPGQDSRHFRHPFHDDTASHPASSSALPCDTRSSRVHYALRHKCTGAARTHFSTAWDASFSPYTSTLLLHPLSPTRTRPSACALPRRLTTGC</sequence>
<dbReference type="Proteomes" id="UP000054270">
    <property type="component" value="Unassembled WGS sequence"/>
</dbReference>
<accession>A0A0D2PVZ0</accession>
<evidence type="ECO:0000313" key="3">
    <source>
        <dbReference type="Proteomes" id="UP000054270"/>
    </source>
</evidence>
<dbReference type="EMBL" id="KN817541">
    <property type="protein sequence ID" value="KJA23655.1"/>
    <property type="molecule type" value="Genomic_DNA"/>
</dbReference>
<evidence type="ECO:0000313" key="2">
    <source>
        <dbReference type="EMBL" id="KJA23655.1"/>
    </source>
</evidence>
<proteinExistence type="predicted"/>
<name>A0A0D2PVZ0_HYPSF</name>
<dbReference type="AlphaFoldDB" id="A0A0D2PVZ0"/>
<evidence type="ECO:0000256" key="1">
    <source>
        <dbReference type="SAM" id="MobiDB-lite"/>
    </source>
</evidence>
<feature type="region of interest" description="Disordered" evidence="1">
    <location>
        <begin position="38"/>
        <end position="60"/>
    </location>
</feature>
<organism evidence="2 3">
    <name type="scientific">Hypholoma sublateritium (strain FD-334 SS-4)</name>
    <dbReference type="NCBI Taxonomy" id="945553"/>
    <lineage>
        <taxon>Eukaryota</taxon>
        <taxon>Fungi</taxon>
        <taxon>Dikarya</taxon>
        <taxon>Basidiomycota</taxon>
        <taxon>Agaricomycotina</taxon>
        <taxon>Agaricomycetes</taxon>
        <taxon>Agaricomycetidae</taxon>
        <taxon>Agaricales</taxon>
        <taxon>Agaricineae</taxon>
        <taxon>Strophariaceae</taxon>
        <taxon>Hypholoma</taxon>
    </lineage>
</organism>
<protein>
    <submittedName>
        <fullName evidence="2">Uncharacterized protein</fullName>
    </submittedName>
</protein>
<keyword evidence="3" id="KW-1185">Reference proteome</keyword>